<comment type="similarity">
    <text evidence="2">Belongs to the YkuD family.</text>
</comment>
<evidence type="ECO:0000313" key="9">
    <source>
        <dbReference type="EMBL" id="MFC6998009.1"/>
    </source>
</evidence>
<gene>
    <name evidence="9" type="ORF">ACFQHR_10255</name>
</gene>
<dbReference type="InterPro" id="IPR038063">
    <property type="entry name" value="Transpep_catalytic_dom"/>
</dbReference>
<proteinExistence type="inferred from homology"/>
<dbReference type="SUPFAM" id="SSF47090">
    <property type="entry name" value="PGBD-like"/>
    <property type="match status" value="1"/>
</dbReference>
<dbReference type="Gene3D" id="1.10.101.10">
    <property type="entry name" value="PGBD-like superfamily/PGBD"/>
    <property type="match status" value="1"/>
</dbReference>
<evidence type="ECO:0000259" key="8">
    <source>
        <dbReference type="PROSITE" id="PS52029"/>
    </source>
</evidence>
<dbReference type="InterPro" id="IPR005490">
    <property type="entry name" value="LD_TPept_cat_dom"/>
</dbReference>
<reference evidence="10" key="1">
    <citation type="journal article" date="2019" name="Int. J. Syst. Evol. Microbiol.">
        <title>The Global Catalogue of Microorganisms (GCM) 10K type strain sequencing project: providing services to taxonomists for standard genome sequencing and annotation.</title>
        <authorList>
            <consortium name="The Broad Institute Genomics Platform"/>
            <consortium name="The Broad Institute Genome Sequencing Center for Infectious Disease"/>
            <person name="Wu L."/>
            <person name="Ma J."/>
        </authorList>
    </citation>
    <scope>NUCLEOTIDE SEQUENCE [LARGE SCALE GENOMIC DNA]</scope>
    <source>
        <strain evidence="10">CGMCC 4.7393</strain>
    </source>
</reference>
<dbReference type="EMBL" id="JBHSYQ010000004">
    <property type="protein sequence ID" value="MFC6998009.1"/>
    <property type="molecule type" value="Genomic_DNA"/>
</dbReference>
<dbReference type="InterPro" id="IPR036366">
    <property type="entry name" value="PGBDSf"/>
</dbReference>
<evidence type="ECO:0000256" key="4">
    <source>
        <dbReference type="ARBA" id="ARBA00022960"/>
    </source>
</evidence>
<dbReference type="InterPro" id="IPR045380">
    <property type="entry name" value="LD_TPept_scaffold_dom"/>
</dbReference>
<comment type="pathway">
    <text evidence="1 7">Cell wall biogenesis; peptidoglycan biosynthesis.</text>
</comment>
<dbReference type="Pfam" id="PF03734">
    <property type="entry name" value="YkuD"/>
    <property type="match status" value="1"/>
</dbReference>
<evidence type="ECO:0000256" key="3">
    <source>
        <dbReference type="ARBA" id="ARBA00022679"/>
    </source>
</evidence>
<sequence length="548" mass="63966">MICLFLINAPVSAQSEKTTGATSHLSADTLRADSAFVHQYVQQQEEYRQHLPLVEKFYQSRRYQLAWFRNGKLVSHADKLIEAIEHARKEGLNPKDYRVKNIREAYRAFESMSQVDPRKEKTQQELDVALTASYFNYASDFYKGTVDPHSTSAIEWEIRKNKIKLDKALTEILAQKDSTHPFYEFEALHQGYQKLREALVRYRQIKEQGGWSEVKGQDIVKPNDTAQVVVEVRKRLLPQQTVQEQDTAFWVYDLQVETAVKDFQKRHGLTVDGILGPQTYGALNVSVDERIDQILLNMERWRWLPKDLDADNSQNRYVMVNIPGFRVSVYEDGKEALRMKAVVGKTMHATPIFSHQIQYLMFSPYWNVPNSIVEEEIAPKLQRNRNWLSSQNMEMVNTFGPNARRIPVSRVNWYTMTRHNFKYRIRQRPGPNNALGRVKFMFPNEYAVYLHDTPADHLFSEAGRDFSHGCVRVERPAELATYLLQEKPGWNRNRVENAMNASTQQRVDLPENVPVYLVYFTAWVEDDGTVHFRDDIYGHDKALAQRYF</sequence>
<dbReference type="SUPFAM" id="SSF141523">
    <property type="entry name" value="L,D-transpeptidase catalytic domain-like"/>
    <property type="match status" value="1"/>
</dbReference>
<dbReference type="RefSeq" id="WP_161486735.1">
    <property type="nucleotide sequence ID" value="NZ_JBHSYQ010000004.1"/>
</dbReference>
<feature type="active site" description="Proton donor/acceptor" evidence="7">
    <location>
        <position position="451"/>
    </location>
</feature>
<accession>A0ABW2DMW9</accession>
<dbReference type="PANTHER" id="PTHR41533">
    <property type="entry name" value="L,D-TRANSPEPTIDASE HI_1667-RELATED"/>
    <property type="match status" value="1"/>
</dbReference>
<keyword evidence="3" id="KW-0808">Transferase</keyword>
<dbReference type="Pfam" id="PF20142">
    <property type="entry name" value="Scaffold"/>
    <property type="match status" value="1"/>
</dbReference>
<keyword evidence="4 7" id="KW-0133">Cell shape</keyword>
<dbReference type="PROSITE" id="PS52029">
    <property type="entry name" value="LD_TPASE"/>
    <property type="match status" value="1"/>
</dbReference>
<dbReference type="CDD" id="cd16913">
    <property type="entry name" value="YkuD_like"/>
    <property type="match status" value="1"/>
</dbReference>
<evidence type="ECO:0000256" key="2">
    <source>
        <dbReference type="ARBA" id="ARBA00005992"/>
    </source>
</evidence>
<dbReference type="InterPro" id="IPR036365">
    <property type="entry name" value="PGBD-like_sf"/>
</dbReference>
<dbReference type="InterPro" id="IPR052905">
    <property type="entry name" value="LD-transpeptidase_YkuD-like"/>
</dbReference>
<keyword evidence="5 7" id="KW-0573">Peptidoglycan synthesis</keyword>
<organism evidence="9 10">
    <name type="scientific">Rufibacter roseus</name>
    <dbReference type="NCBI Taxonomy" id="1567108"/>
    <lineage>
        <taxon>Bacteria</taxon>
        <taxon>Pseudomonadati</taxon>
        <taxon>Bacteroidota</taxon>
        <taxon>Cytophagia</taxon>
        <taxon>Cytophagales</taxon>
        <taxon>Hymenobacteraceae</taxon>
        <taxon>Rufibacter</taxon>
    </lineage>
</organism>
<keyword evidence="6 7" id="KW-0961">Cell wall biogenesis/degradation</keyword>
<comment type="caution">
    <text evidence="9">The sequence shown here is derived from an EMBL/GenBank/DDBJ whole genome shotgun (WGS) entry which is preliminary data.</text>
</comment>
<feature type="active site" description="Nucleophile" evidence="7">
    <location>
        <position position="470"/>
    </location>
</feature>
<evidence type="ECO:0000256" key="1">
    <source>
        <dbReference type="ARBA" id="ARBA00004752"/>
    </source>
</evidence>
<evidence type="ECO:0000256" key="6">
    <source>
        <dbReference type="ARBA" id="ARBA00023316"/>
    </source>
</evidence>
<dbReference type="PANTHER" id="PTHR41533:SF2">
    <property type="entry name" value="BLR7131 PROTEIN"/>
    <property type="match status" value="1"/>
</dbReference>
<evidence type="ECO:0000313" key="10">
    <source>
        <dbReference type="Proteomes" id="UP001596405"/>
    </source>
</evidence>
<keyword evidence="10" id="KW-1185">Reference proteome</keyword>
<feature type="domain" description="L,D-TPase catalytic" evidence="8">
    <location>
        <begin position="316"/>
        <end position="498"/>
    </location>
</feature>
<dbReference type="Gene3D" id="2.40.440.10">
    <property type="entry name" value="L,D-transpeptidase catalytic domain-like"/>
    <property type="match status" value="1"/>
</dbReference>
<dbReference type="Proteomes" id="UP001596405">
    <property type="component" value="Unassembled WGS sequence"/>
</dbReference>
<dbReference type="InterPro" id="IPR002477">
    <property type="entry name" value="Peptidoglycan-bd-like"/>
</dbReference>
<name>A0ABW2DMW9_9BACT</name>
<evidence type="ECO:0000256" key="7">
    <source>
        <dbReference type="PROSITE-ProRule" id="PRU01373"/>
    </source>
</evidence>
<evidence type="ECO:0000256" key="5">
    <source>
        <dbReference type="ARBA" id="ARBA00022984"/>
    </source>
</evidence>
<protein>
    <submittedName>
        <fullName evidence="9">Murein L,D-transpeptidase</fullName>
    </submittedName>
</protein>
<dbReference type="Pfam" id="PF01471">
    <property type="entry name" value="PG_binding_1"/>
    <property type="match status" value="1"/>
</dbReference>